<name>A0A8J9ZI28_BRALA</name>
<sequence>MAFTSKDRFFQALSQGYLDRIKTLLDKRMDVDAVLEIKQMYTDEHGEEQLLTLMEYYRKMINGSALYHNLGVSTS</sequence>
<dbReference type="Proteomes" id="UP000838412">
    <property type="component" value="Chromosome 2"/>
</dbReference>
<protein>
    <submittedName>
        <fullName evidence="1">Hypp1455 protein</fullName>
    </submittedName>
</protein>
<evidence type="ECO:0000313" key="2">
    <source>
        <dbReference type="Proteomes" id="UP000838412"/>
    </source>
</evidence>
<reference evidence="1" key="1">
    <citation type="submission" date="2022-01" db="EMBL/GenBank/DDBJ databases">
        <authorList>
            <person name="Braso-Vives M."/>
        </authorList>
    </citation>
    <scope>NUCLEOTIDE SEQUENCE</scope>
</reference>
<keyword evidence="2" id="KW-1185">Reference proteome</keyword>
<gene>
    <name evidence="1" type="primary">Hypp1455</name>
    <name evidence="1" type="ORF">BLAG_LOCUS14249</name>
</gene>
<evidence type="ECO:0000313" key="1">
    <source>
        <dbReference type="EMBL" id="CAH1255075.1"/>
    </source>
</evidence>
<dbReference type="EMBL" id="OV696687">
    <property type="protein sequence ID" value="CAH1255075.1"/>
    <property type="molecule type" value="Genomic_DNA"/>
</dbReference>
<proteinExistence type="predicted"/>
<dbReference type="AlphaFoldDB" id="A0A8J9ZI28"/>
<accession>A0A8J9ZI28</accession>
<organism evidence="1 2">
    <name type="scientific">Branchiostoma lanceolatum</name>
    <name type="common">Common lancelet</name>
    <name type="synonym">Amphioxus lanceolatum</name>
    <dbReference type="NCBI Taxonomy" id="7740"/>
    <lineage>
        <taxon>Eukaryota</taxon>
        <taxon>Metazoa</taxon>
        <taxon>Chordata</taxon>
        <taxon>Cephalochordata</taxon>
        <taxon>Leptocardii</taxon>
        <taxon>Amphioxiformes</taxon>
        <taxon>Branchiostomatidae</taxon>
        <taxon>Branchiostoma</taxon>
    </lineage>
</organism>